<evidence type="ECO:0000259" key="3">
    <source>
        <dbReference type="PROSITE" id="PS50110"/>
    </source>
</evidence>
<dbReference type="CDD" id="cd17535">
    <property type="entry name" value="REC_NarL-like"/>
    <property type="match status" value="1"/>
</dbReference>
<dbReference type="PANTHER" id="PTHR43214:SF43">
    <property type="entry name" value="TWO-COMPONENT RESPONSE REGULATOR"/>
    <property type="match status" value="1"/>
</dbReference>
<accession>A0ABP6P6I1</accession>
<dbReference type="Gene3D" id="3.40.50.2300">
    <property type="match status" value="1"/>
</dbReference>
<name>A0ABP6P6I1_9ACTN</name>
<dbReference type="Pfam" id="PF00072">
    <property type="entry name" value="Response_reg"/>
    <property type="match status" value="1"/>
</dbReference>
<dbReference type="InterPro" id="IPR058245">
    <property type="entry name" value="NreC/VraR/RcsB-like_REC"/>
</dbReference>
<dbReference type="InterPro" id="IPR039420">
    <property type="entry name" value="WalR-like"/>
</dbReference>
<evidence type="ECO:0000256" key="2">
    <source>
        <dbReference type="PROSITE-ProRule" id="PRU00169"/>
    </source>
</evidence>
<feature type="domain" description="Response regulatory" evidence="3">
    <location>
        <begin position="11"/>
        <end position="125"/>
    </location>
</feature>
<dbReference type="SMART" id="SM00448">
    <property type="entry name" value="REC"/>
    <property type="match status" value="1"/>
</dbReference>
<gene>
    <name evidence="4" type="ORF">GCM10010531_23520</name>
</gene>
<dbReference type="RefSeq" id="WP_344689064.1">
    <property type="nucleotide sequence ID" value="NZ_BAAAVV010000005.1"/>
</dbReference>
<organism evidence="4 5">
    <name type="scientific">Blastococcus jejuensis</name>
    <dbReference type="NCBI Taxonomy" id="351224"/>
    <lineage>
        <taxon>Bacteria</taxon>
        <taxon>Bacillati</taxon>
        <taxon>Actinomycetota</taxon>
        <taxon>Actinomycetes</taxon>
        <taxon>Geodermatophilales</taxon>
        <taxon>Geodermatophilaceae</taxon>
        <taxon>Blastococcus</taxon>
    </lineage>
</organism>
<dbReference type="PROSITE" id="PS50110">
    <property type="entry name" value="RESPONSE_REGULATORY"/>
    <property type="match status" value="1"/>
</dbReference>
<evidence type="ECO:0000313" key="5">
    <source>
        <dbReference type="Proteomes" id="UP001499924"/>
    </source>
</evidence>
<protein>
    <recommendedName>
        <fullName evidence="3">Response regulatory domain-containing protein</fullName>
    </recommendedName>
</protein>
<keyword evidence="2" id="KW-0597">Phosphoprotein</keyword>
<sequence>MGESGSDRDIRVLVVDDHPLVRTTLAELLAEEADLTVVGECDDGSQVVEATARLRPDVVCMDVSMPVMDGLTAAGALRAARSDVRIILFTSGPADHPVVAAAGADALVPKTARPDALLQCLRAVAAGADCPYCL</sequence>
<reference evidence="5" key="1">
    <citation type="journal article" date="2019" name="Int. J. Syst. Evol. Microbiol.">
        <title>The Global Catalogue of Microorganisms (GCM) 10K type strain sequencing project: providing services to taxonomists for standard genome sequencing and annotation.</title>
        <authorList>
            <consortium name="The Broad Institute Genomics Platform"/>
            <consortium name="The Broad Institute Genome Sequencing Center for Infectious Disease"/>
            <person name="Wu L."/>
            <person name="Ma J."/>
        </authorList>
    </citation>
    <scope>NUCLEOTIDE SEQUENCE [LARGE SCALE GENOMIC DNA]</scope>
    <source>
        <strain evidence="5">JCM 15614</strain>
    </source>
</reference>
<keyword evidence="5" id="KW-1185">Reference proteome</keyword>
<dbReference type="SUPFAM" id="SSF52172">
    <property type="entry name" value="CheY-like"/>
    <property type="match status" value="1"/>
</dbReference>
<dbReference type="Proteomes" id="UP001499924">
    <property type="component" value="Unassembled WGS sequence"/>
</dbReference>
<comment type="caution">
    <text evidence="4">The sequence shown here is derived from an EMBL/GenBank/DDBJ whole genome shotgun (WGS) entry which is preliminary data.</text>
</comment>
<evidence type="ECO:0000256" key="1">
    <source>
        <dbReference type="ARBA" id="ARBA00023125"/>
    </source>
</evidence>
<proteinExistence type="predicted"/>
<dbReference type="EMBL" id="BAAAVV010000005">
    <property type="protein sequence ID" value="GAA3169721.1"/>
    <property type="molecule type" value="Genomic_DNA"/>
</dbReference>
<dbReference type="InterPro" id="IPR011006">
    <property type="entry name" value="CheY-like_superfamily"/>
</dbReference>
<dbReference type="InterPro" id="IPR001789">
    <property type="entry name" value="Sig_transdc_resp-reg_receiver"/>
</dbReference>
<dbReference type="PANTHER" id="PTHR43214">
    <property type="entry name" value="TWO-COMPONENT RESPONSE REGULATOR"/>
    <property type="match status" value="1"/>
</dbReference>
<evidence type="ECO:0000313" key="4">
    <source>
        <dbReference type="EMBL" id="GAA3169721.1"/>
    </source>
</evidence>
<keyword evidence="1" id="KW-0238">DNA-binding</keyword>
<feature type="modified residue" description="4-aspartylphosphate" evidence="2">
    <location>
        <position position="62"/>
    </location>
</feature>